<name>A0A0F9F4R3_9ZZZZ</name>
<dbReference type="AlphaFoldDB" id="A0A0F9F4R3"/>
<evidence type="ECO:0000313" key="2">
    <source>
        <dbReference type="EMBL" id="KKL46077.1"/>
    </source>
</evidence>
<protein>
    <submittedName>
        <fullName evidence="2">Uncharacterized protein</fullName>
    </submittedName>
</protein>
<evidence type="ECO:0000256" key="1">
    <source>
        <dbReference type="SAM" id="Phobius"/>
    </source>
</evidence>
<gene>
    <name evidence="2" type="ORF">LCGC14_2349240</name>
</gene>
<sequence length="121" mass="13346">MQANNSSIIWTIIICSVIILLAGLVAVNSVKNSIPGAPTIVIPTAAQIAAEIPGVDTSDLYDGIYRSEIKDLEDDALDVSMLEFDDGEIDDLLNDAYEDYDYFEYITEDFDDVEYNIIDLG</sequence>
<organism evidence="2">
    <name type="scientific">marine sediment metagenome</name>
    <dbReference type="NCBI Taxonomy" id="412755"/>
    <lineage>
        <taxon>unclassified sequences</taxon>
        <taxon>metagenomes</taxon>
        <taxon>ecological metagenomes</taxon>
    </lineage>
</organism>
<feature type="transmembrane region" description="Helical" evidence="1">
    <location>
        <begin position="7"/>
        <end position="27"/>
    </location>
</feature>
<keyword evidence="1" id="KW-1133">Transmembrane helix</keyword>
<reference evidence="2" key="1">
    <citation type="journal article" date="2015" name="Nature">
        <title>Complex archaea that bridge the gap between prokaryotes and eukaryotes.</title>
        <authorList>
            <person name="Spang A."/>
            <person name="Saw J.H."/>
            <person name="Jorgensen S.L."/>
            <person name="Zaremba-Niedzwiedzka K."/>
            <person name="Martijn J."/>
            <person name="Lind A.E."/>
            <person name="van Eijk R."/>
            <person name="Schleper C."/>
            <person name="Guy L."/>
            <person name="Ettema T.J."/>
        </authorList>
    </citation>
    <scope>NUCLEOTIDE SEQUENCE</scope>
</reference>
<accession>A0A0F9F4R3</accession>
<proteinExistence type="predicted"/>
<keyword evidence="1" id="KW-0472">Membrane</keyword>
<comment type="caution">
    <text evidence="2">The sequence shown here is derived from an EMBL/GenBank/DDBJ whole genome shotgun (WGS) entry which is preliminary data.</text>
</comment>
<keyword evidence="1" id="KW-0812">Transmembrane</keyword>
<dbReference type="EMBL" id="LAZR01034164">
    <property type="protein sequence ID" value="KKL46077.1"/>
    <property type="molecule type" value="Genomic_DNA"/>
</dbReference>